<evidence type="ECO:0000313" key="2">
    <source>
        <dbReference type="Ensembl" id="ENSCSAVP00000006348.1"/>
    </source>
</evidence>
<name>H2YLZ6_CIOSA</name>
<dbReference type="GO" id="GO:0003697">
    <property type="term" value="F:single-stranded DNA binding"/>
    <property type="evidence" value="ECO:0007669"/>
    <property type="project" value="InterPro"/>
</dbReference>
<dbReference type="eggNOG" id="KOG3056">
    <property type="taxonomic scope" value="Eukaryota"/>
</dbReference>
<feature type="domain" description="Replication factor Mcm10 C-terminal" evidence="1">
    <location>
        <begin position="1"/>
        <end position="144"/>
    </location>
</feature>
<dbReference type="PANTHER" id="PTHR13454:SF11">
    <property type="entry name" value="PROTEIN MCM10 HOMOLOG"/>
    <property type="match status" value="1"/>
</dbReference>
<dbReference type="Proteomes" id="UP000007875">
    <property type="component" value="Unassembled WGS sequence"/>
</dbReference>
<dbReference type="AlphaFoldDB" id="H2YLZ6"/>
<protein>
    <recommendedName>
        <fullName evidence="1">Replication factor Mcm10 C-terminal domain-containing protein</fullName>
    </recommendedName>
</protein>
<evidence type="ECO:0000313" key="3">
    <source>
        <dbReference type="Proteomes" id="UP000007875"/>
    </source>
</evidence>
<dbReference type="Ensembl" id="ENSCSAVT00000006428.1">
    <property type="protein sequence ID" value="ENSCSAVP00000006348.1"/>
    <property type="gene ID" value="ENSCSAVG00000003801.1"/>
</dbReference>
<dbReference type="InterPro" id="IPR015411">
    <property type="entry name" value="Rep_factor_Mcm10_C"/>
</dbReference>
<dbReference type="GO" id="GO:0043596">
    <property type="term" value="C:nuclear replication fork"/>
    <property type="evidence" value="ECO:0007669"/>
    <property type="project" value="TreeGrafter"/>
</dbReference>
<dbReference type="Pfam" id="PF09332">
    <property type="entry name" value="Mcm10"/>
    <property type="match status" value="1"/>
</dbReference>
<dbReference type="GeneTree" id="ENSGT00390000007134"/>
<dbReference type="InParanoid" id="H2YLZ6"/>
<dbReference type="InterPro" id="IPR056791">
    <property type="entry name" value="Znf_Mcm10_C"/>
</dbReference>
<reference evidence="3" key="1">
    <citation type="submission" date="2003-08" db="EMBL/GenBank/DDBJ databases">
        <authorList>
            <person name="Birren B."/>
            <person name="Nusbaum C."/>
            <person name="Abebe A."/>
            <person name="Abouelleil A."/>
            <person name="Adekoya E."/>
            <person name="Ait-zahra M."/>
            <person name="Allen N."/>
            <person name="Allen T."/>
            <person name="An P."/>
            <person name="Anderson M."/>
            <person name="Anderson S."/>
            <person name="Arachchi H."/>
            <person name="Armbruster J."/>
            <person name="Bachantsang P."/>
            <person name="Baldwin J."/>
            <person name="Barry A."/>
            <person name="Bayul T."/>
            <person name="Blitshsteyn B."/>
            <person name="Bloom T."/>
            <person name="Blye J."/>
            <person name="Boguslavskiy L."/>
            <person name="Borowsky M."/>
            <person name="Boukhgalter B."/>
            <person name="Brunache A."/>
            <person name="Butler J."/>
            <person name="Calixte N."/>
            <person name="Calvo S."/>
            <person name="Camarata J."/>
            <person name="Campo K."/>
            <person name="Chang J."/>
            <person name="Cheshatsang Y."/>
            <person name="Citroen M."/>
            <person name="Collymore A."/>
            <person name="Considine T."/>
            <person name="Cook A."/>
            <person name="Cooke P."/>
            <person name="Corum B."/>
            <person name="Cuomo C."/>
            <person name="David R."/>
            <person name="Dawoe T."/>
            <person name="Degray S."/>
            <person name="Dodge S."/>
            <person name="Dooley K."/>
            <person name="Dorje P."/>
            <person name="Dorjee K."/>
            <person name="Dorris L."/>
            <person name="Duffey N."/>
            <person name="Dupes A."/>
            <person name="Elkins T."/>
            <person name="Engels R."/>
            <person name="Erickson J."/>
            <person name="Farina A."/>
            <person name="Faro S."/>
            <person name="Ferreira P."/>
            <person name="Fischer H."/>
            <person name="Fitzgerald M."/>
            <person name="Foley K."/>
            <person name="Gage D."/>
            <person name="Galagan J."/>
            <person name="Gearin G."/>
            <person name="Gnerre S."/>
            <person name="Gnirke A."/>
            <person name="Goyette A."/>
            <person name="Graham J."/>
            <person name="Grandbois E."/>
            <person name="Gyaltsen K."/>
            <person name="Hafez N."/>
            <person name="Hagopian D."/>
            <person name="Hagos B."/>
            <person name="Hall J."/>
            <person name="Hatcher B."/>
            <person name="Heller A."/>
            <person name="Higgins H."/>
            <person name="Honan T."/>
            <person name="Horn A."/>
            <person name="Houde N."/>
            <person name="Hughes L."/>
            <person name="Hulme W."/>
            <person name="Husby E."/>
            <person name="Iliev I."/>
            <person name="Jaffe D."/>
            <person name="Jones C."/>
            <person name="Kamal M."/>
            <person name="Kamat A."/>
            <person name="Kamvysselis M."/>
            <person name="Karlsson E."/>
            <person name="Kells C."/>
            <person name="Kieu A."/>
            <person name="Kisner P."/>
            <person name="Kodira C."/>
            <person name="Kulbokas E."/>
            <person name="Labutti K."/>
            <person name="Lama D."/>
            <person name="Landers T."/>
            <person name="Leger J."/>
            <person name="Levine S."/>
            <person name="Lewis D."/>
            <person name="Lewis T."/>
            <person name="Lindblad-toh K."/>
            <person name="Liu X."/>
            <person name="Lokyitsang T."/>
            <person name="Lokyitsang Y."/>
            <person name="Lucien O."/>
            <person name="Lui A."/>
            <person name="Ma L.J."/>
            <person name="Mabbitt R."/>
            <person name="Macdonald J."/>
            <person name="Maclean C."/>
            <person name="Major J."/>
            <person name="Manning J."/>
            <person name="Marabella R."/>
            <person name="Maru K."/>
            <person name="Matthews C."/>
            <person name="Mauceli E."/>
            <person name="Mccarthy M."/>
            <person name="Mcdonough S."/>
            <person name="Mcghee T."/>
            <person name="Meldrim J."/>
            <person name="Meneus L."/>
            <person name="Mesirov J."/>
            <person name="Mihalev A."/>
            <person name="Mihova T."/>
            <person name="Mikkelsen T."/>
            <person name="Mlenga V."/>
            <person name="Moru K."/>
            <person name="Mozes J."/>
            <person name="Mulrain L."/>
            <person name="Munson G."/>
            <person name="Naylor J."/>
            <person name="Newes C."/>
            <person name="Nguyen C."/>
            <person name="Nguyen N."/>
            <person name="Nguyen T."/>
            <person name="Nicol R."/>
            <person name="Nielsen C."/>
            <person name="Nizzari M."/>
            <person name="Norbu C."/>
            <person name="Norbu N."/>
            <person name="O'donnell P."/>
            <person name="Okoawo O."/>
            <person name="O'leary S."/>
            <person name="Omotosho B."/>
            <person name="O'neill K."/>
            <person name="Osman S."/>
            <person name="Parker S."/>
            <person name="Perrin D."/>
            <person name="Phunkhang P."/>
            <person name="Piqani B."/>
            <person name="Purcell S."/>
            <person name="Rachupka T."/>
            <person name="Ramasamy U."/>
            <person name="Rameau R."/>
            <person name="Ray V."/>
            <person name="Raymond C."/>
            <person name="Retta R."/>
            <person name="Richardson S."/>
            <person name="Rise C."/>
            <person name="Rodriguez J."/>
            <person name="Rogers J."/>
            <person name="Rogov P."/>
            <person name="Rutman M."/>
            <person name="Schupbach R."/>
            <person name="Seaman C."/>
            <person name="Settipalli S."/>
            <person name="Sharpe T."/>
            <person name="Sheridan J."/>
            <person name="Sherpa N."/>
            <person name="Shi J."/>
            <person name="Smirnov S."/>
            <person name="Smith C."/>
            <person name="Sougnez C."/>
            <person name="Spencer B."/>
            <person name="Stalker J."/>
            <person name="Stange-thomann N."/>
            <person name="Stavropoulos S."/>
            <person name="Stetson K."/>
            <person name="Stone C."/>
            <person name="Stone S."/>
            <person name="Stubbs M."/>
            <person name="Talamas J."/>
            <person name="Tchuinga P."/>
            <person name="Tenzing P."/>
            <person name="Tesfaye S."/>
            <person name="Theodore J."/>
            <person name="Thoulutsang Y."/>
            <person name="Topham K."/>
            <person name="Towey S."/>
            <person name="Tsamla T."/>
            <person name="Tsomo N."/>
            <person name="Vallee D."/>
            <person name="Vassiliev H."/>
            <person name="Venkataraman V."/>
            <person name="Vinson J."/>
            <person name="Vo A."/>
            <person name="Wade C."/>
            <person name="Wang S."/>
            <person name="Wangchuk T."/>
            <person name="Wangdi T."/>
            <person name="Whittaker C."/>
            <person name="Wilkinson J."/>
            <person name="Wu Y."/>
            <person name="Wyman D."/>
            <person name="Yadav S."/>
            <person name="Yang S."/>
            <person name="Yang X."/>
            <person name="Yeager S."/>
            <person name="Yee E."/>
            <person name="Young G."/>
            <person name="Zainoun J."/>
            <person name="Zembeck L."/>
            <person name="Zimmer A."/>
            <person name="Zody M."/>
            <person name="Lander E."/>
        </authorList>
    </citation>
    <scope>NUCLEOTIDE SEQUENCE [LARGE SCALE GENOMIC DNA]</scope>
</reference>
<dbReference type="Pfam" id="PF24863">
    <property type="entry name" value="zf-CCCH_Mcm10"/>
    <property type="match status" value="1"/>
</dbReference>
<dbReference type="STRING" id="51511.ENSCSAVP00000006348"/>
<reference evidence="2" key="3">
    <citation type="submission" date="2025-09" db="UniProtKB">
        <authorList>
            <consortium name="Ensembl"/>
        </authorList>
    </citation>
    <scope>IDENTIFICATION</scope>
</reference>
<dbReference type="HOGENOM" id="CLU_1800770_0_0_1"/>
<proteinExistence type="predicted"/>
<dbReference type="GO" id="GO:0006270">
    <property type="term" value="P:DNA replication initiation"/>
    <property type="evidence" value="ECO:0007669"/>
    <property type="project" value="InterPro"/>
</dbReference>
<accession>H2YLZ6</accession>
<keyword evidence="3" id="KW-1185">Reference proteome</keyword>
<dbReference type="InterPro" id="IPR040184">
    <property type="entry name" value="Mcm10"/>
</dbReference>
<evidence type="ECO:0000259" key="1">
    <source>
        <dbReference type="SMART" id="SM01280"/>
    </source>
</evidence>
<reference evidence="2" key="2">
    <citation type="submission" date="2025-08" db="UniProtKB">
        <authorList>
            <consortium name="Ensembl"/>
        </authorList>
    </citation>
    <scope>IDENTIFICATION</scope>
</reference>
<dbReference type="GO" id="GO:0003688">
    <property type="term" value="F:DNA replication origin binding"/>
    <property type="evidence" value="ECO:0007669"/>
    <property type="project" value="TreeGrafter"/>
</dbReference>
<organism evidence="2 3">
    <name type="scientific">Ciona savignyi</name>
    <name type="common">Pacific transparent sea squirt</name>
    <dbReference type="NCBI Taxonomy" id="51511"/>
    <lineage>
        <taxon>Eukaryota</taxon>
        <taxon>Metazoa</taxon>
        <taxon>Chordata</taxon>
        <taxon>Tunicata</taxon>
        <taxon>Ascidiacea</taxon>
        <taxon>Phlebobranchia</taxon>
        <taxon>Cionidae</taxon>
        <taxon>Ciona</taxon>
    </lineage>
</organism>
<sequence length="144" mass="17097">MSKEEFEKILKARSTHTTELDIAEMEKQEQYFKPLVQKEMLQEKMAETYEVTSKVVTCEECAYTFWAPHERCKLQHHKLAWQTCKKKFFECTKCKQRTTTWEPYPTTVCRGCGNQKTWGRCSMLRTKNNVKLDSEVLLLRGTEQ</sequence>
<dbReference type="SMART" id="SM01280">
    <property type="entry name" value="Mcm10"/>
    <property type="match status" value="1"/>
</dbReference>
<dbReference type="PANTHER" id="PTHR13454">
    <property type="entry name" value="PROTEIN MCM10 HOMOLOG"/>
    <property type="match status" value="1"/>
</dbReference>
<dbReference type="OMA" id="IKRFFQC"/>